<dbReference type="AlphaFoldDB" id="Q3TYB8"/>
<reference evidence="2" key="2">
    <citation type="journal article" date="2000" name="Genome Res.">
        <title>Normalization and subtraction of cap-trapper-selected cDNAs to prepare full-length cDNA libraries for rapid discovery of new genes.</title>
        <authorList>
            <person name="Carninci P."/>
            <person name="Shibata Y."/>
            <person name="Hayatsu N."/>
            <person name="Sugahara Y."/>
            <person name="Shibata K."/>
            <person name="Itoh M."/>
            <person name="Konno H."/>
            <person name="Okazaki Y."/>
            <person name="Muramatsu M."/>
            <person name="Hayashizaki Y."/>
        </authorList>
    </citation>
    <scope>NUCLEOTIDE SEQUENCE</scope>
    <source>
        <strain evidence="2">C57BL/6J</strain>
        <tissue evidence="2">Visual cortex</tissue>
    </source>
</reference>
<reference evidence="2" key="8">
    <citation type="journal article" date="2005" name="Science">
        <title>Antisense Transcription in the Mammalian Transcriptome.</title>
        <authorList>
            <consortium name="RIKEN Genome Exploration Research Group and Genome Science Group (Genome Network Project Core Group) and the FANTOM Consortium"/>
        </authorList>
    </citation>
    <scope>NUCLEOTIDE SEQUENCE</scope>
    <source>
        <strain evidence="2">C57BL/6J</strain>
        <tissue evidence="2">Visual cortex</tissue>
    </source>
</reference>
<reference evidence="2" key="3">
    <citation type="journal article" date="2000" name="Genome Res.">
        <title>RIKEN integrated sequence analysis (RISA) system--384-format sequencing pipeline with 384 multicapillary sequencer.</title>
        <authorList>
            <person name="Shibata K."/>
            <person name="Itoh M."/>
            <person name="Aizawa K."/>
            <person name="Nagaoka S."/>
            <person name="Sasaki N."/>
            <person name="Carninci P."/>
            <person name="Konno H."/>
            <person name="Akiyama J."/>
            <person name="Nishi K."/>
            <person name="Kitsunai T."/>
            <person name="Tashiro H."/>
            <person name="Itoh M."/>
            <person name="Sumi N."/>
            <person name="Ishii Y."/>
            <person name="Nakamura S."/>
            <person name="Hazama M."/>
            <person name="Nishine T."/>
            <person name="Harada A."/>
            <person name="Yamamoto R."/>
            <person name="Matsumoto H."/>
            <person name="Sakaguchi S."/>
            <person name="Ikegami T."/>
            <person name="Kashiwagi K."/>
            <person name="Fujiwake S."/>
            <person name="Inoue K."/>
            <person name="Togawa Y."/>
            <person name="Izawa M."/>
            <person name="Ohara E."/>
            <person name="Watahiki M."/>
            <person name="Yoneda Y."/>
            <person name="Ishikawa T."/>
            <person name="Ozawa K."/>
            <person name="Tanaka T."/>
            <person name="Matsuura S."/>
            <person name="Kawai J."/>
            <person name="Okazaki Y."/>
            <person name="Muramatsu M."/>
            <person name="Inoue Y."/>
            <person name="Kira A."/>
            <person name="Hayashizaki Y."/>
        </authorList>
    </citation>
    <scope>NUCLEOTIDE SEQUENCE</scope>
    <source>
        <strain evidence="2">C57BL/6J</strain>
        <tissue evidence="2">Visual cortex</tissue>
    </source>
</reference>
<reference evidence="2" key="5">
    <citation type="journal article" date="2002" name="Nature">
        <title>Analysis of the mouse transcriptome based on functional annotation of 60,770 full-length cDNAs.</title>
        <authorList>
            <consortium name="The FANTOM Consortium and the RIKEN Genome Exploration Research Group Phase I and II Team"/>
        </authorList>
    </citation>
    <scope>NUCLEOTIDE SEQUENCE</scope>
    <source>
        <strain evidence="2">C57BL/6J</strain>
        <tissue evidence="2">Visual cortex</tissue>
    </source>
</reference>
<evidence type="ECO:0000313" key="2">
    <source>
        <dbReference type="EMBL" id="BAE34645.1"/>
    </source>
</evidence>
<dbReference type="AGR" id="MGI:1915399"/>
<evidence type="ECO:0000313" key="3">
    <source>
        <dbReference type="MGI" id="MGI:1915399"/>
    </source>
</evidence>
<dbReference type="EMBL" id="AK158758">
    <property type="protein sequence ID" value="BAE34645.1"/>
    <property type="molecule type" value="mRNA"/>
</dbReference>
<gene>
    <name evidence="3" type="primary">Otub2</name>
</gene>
<sequence length="117" mass="12603">MGTIGLVLSQGSNHTGEKSSGQLSCSGDLPDLCRVQPGYVGWVMVACLNVRMCVLSFTVAILARPLKGRGNKNIKDFSQRPEKGFSLQHKAQVVRSGPELLTLEDRPSRVLLSIPPG</sequence>
<accession>Q3TYB8</accession>
<reference evidence="2" key="6">
    <citation type="submission" date="2004-03" db="EMBL/GenBank/DDBJ databases">
        <authorList>
            <person name="Arakawa T."/>
            <person name="Carninci P."/>
            <person name="Fukuda S."/>
            <person name="Hashizume W."/>
            <person name="Hayashida K."/>
            <person name="Hori F."/>
            <person name="Iida J."/>
            <person name="Imamura K."/>
            <person name="Imotani K."/>
            <person name="Itoh M."/>
            <person name="Kanagawa S."/>
            <person name="Kawai J."/>
            <person name="Kojima M."/>
            <person name="Konno H."/>
            <person name="Murata M."/>
            <person name="Nakamura M."/>
            <person name="Ninomiya N."/>
            <person name="Nishiyori H."/>
            <person name="Nomura K."/>
            <person name="Ohno M."/>
            <person name="Sakazume N."/>
            <person name="Sano H."/>
            <person name="Sasaki D."/>
            <person name="Shibata K."/>
            <person name="Shiraki T."/>
            <person name="Tagami M."/>
            <person name="Tagami Y."/>
            <person name="Waki K."/>
            <person name="Watahiki A."/>
            <person name="Muramatsu M."/>
            <person name="Hayashizaki Y."/>
        </authorList>
    </citation>
    <scope>NUCLEOTIDE SEQUENCE</scope>
    <source>
        <strain evidence="2">C57BL/6J</strain>
        <tissue evidence="2">Visual cortex</tissue>
    </source>
</reference>
<reference evidence="2" key="7">
    <citation type="journal article" date="2005" name="Science">
        <title>The Transcriptional Landscape of the Mammalian Genome.</title>
        <authorList>
            <consortium name="The FANTOM Consortium"/>
            <consortium name="Riken Genome Exploration Research Group and Genome Science Group (Genome Network Project Core Group)"/>
        </authorList>
    </citation>
    <scope>NUCLEOTIDE SEQUENCE</scope>
    <source>
        <strain evidence="2">C57BL/6J</strain>
        <tissue evidence="2">Visual cortex</tissue>
    </source>
</reference>
<organism evidence="2">
    <name type="scientific">Mus musculus</name>
    <name type="common">Mouse</name>
    <dbReference type="NCBI Taxonomy" id="10090"/>
    <lineage>
        <taxon>Eukaryota</taxon>
        <taxon>Metazoa</taxon>
        <taxon>Chordata</taxon>
        <taxon>Craniata</taxon>
        <taxon>Vertebrata</taxon>
        <taxon>Euteleostomi</taxon>
        <taxon>Mammalia</taxon>
        <taxon>Eutheria</taxon>
        <taxon>Euarchontoglires</taxon>
        <taxon>Glires</taxon>
        <taxon>Rodentia</taxon>
        <taxon>Myomorpha</taxon>
        <taxon>Muroidea</taxon>
        <taxon>Muridae</taxon>
        <taxon>Murinae</taxon>
        <taxon>Mus</taxon>
        <taxon>Mus</taxon>
    </lineage>
</organism>
<protein>
    <submittedName>
        <fullName evidence="2">Uncharacterized protein</fullName>
    </submittedName>
</protein>
<reference evidence="2" key="4">
    <citation type="journal article" date="2001" name="Nature">
        <title>Functional annotation of a full-length mouse cDNA collection.</title>
        <authorList>
            <consortium name="The RIKEN Genome Exploration Research Group Phase II Team and the FANTOM Consortium"/>
        </authorList>
    </citation>
    <scope>NUCLEOTIDE SEQUENCE</scope>
    <source>
        <strain evidence="2">C57BL/6J</strain>
        <tissue evidence="2">Visual cortex</tissue>
    </source>
</reference>
<reference evidence="2" key="1">
    <citation type="journal article" date="1999" name="Methods Enzymol.">
        <title>High-efficiency full-length cDNA cloning.</title>
        <authorList>
            <person name="Carninci P."/>
            <person name="Hayashizaki Y."/>
        </authorList>
    </citation>
    <scope>NUCLEOTIDE SEQUENCE</scope>
    <source>
        <strain evidence="2">C57BL/6J</strain>
        <tissue evidence="2">Visual cortex</tissue>
    </source>
</reference>
<proteinExistence type="evidence at transcript level"/>
<keyword evidence="1" id="KW-0812">Transmembrane</keyword>
<evidence type="ECO:0000256" key="1">
    <source>
        <dbReference type="SAM" id="Phobius"/>
    </source>
</evidence>
<keyword evidence="1" id="KW-0472">Membrane</keyword>
<dbReference type="MGI" id="MGI:1915399">
    <property type="gene designation" value="Otub2"/>
</dbReference>
<keyword evidence="1" id="KW-1133">Transmembrane helix</keyword>
<name>Q3TYB8_MOUSE</name>
<feature type="transmembrane region" description="Helical" evidence="1">
    <location>
        <begin position="39"/>
        <end position="63"/>
    </location>
</feature>